<comment type="caution">
    <text evidence="2">The sequence shown here is derived from an EMBL/GenBank/DDBJ whole genome shotgun (WGS) entry which is preliminary data.</text>
</comment>
<keyword evidence="3" id="KW-1185">Reference proteome</keyword>
<organism evidence="2 3">
    <name type="scientific">Lates japonicus</name>
    <name type="common">Japanese lates</name>
    <dbReference type="NCBI Taxonomy" id="270547"/>
    <lineage>
        <taxon>Eukaryota</taxon>
        <taxon>Metazoa</taxon>
        <taxon>Chordata</taxon>
        <taxon>Craniata</taxon>
        <taxon>Vertebrata</taxon>
        <taxon>Euteleostomi</taxon>
        <taxon>Actinopterygii</taxon>
        <taxon>Neopterygii</taxon>
        <taxon>Teleostei</taxon>
        <taxon>Neoteleostei</taxon>
        <taxon>Acanthomorphata</taxon>
        <taxon>Carangaria</taxon>
        <taxon>Carangaria incertae sedis</taxon>
        <taxon>Centropomidae</taxon>
        <taxon>Lates</taxon>
    </lineage>
</organism>
<dbReference type="EMBL" id="BRZM01002329">
    <property type="protein sequence ID" value="GLD74566.1"/>
    <property type="molecule type" value="Genomic_DNA"/>
</dbReference>
<sequence length="113" mass="12112">MTNHPPVLFALWSPGPPTPQQRGFSELTVAPGKAKNRLGDKVGDGIGGDEDGGEELRGRLSQFQPWETAGLPLTSWLVEVSPLTTAIRSKSLAWNMTKSMGFGQEGGLQPQPN</sequence>
<evidence type="ECO:0000313" key="3">
    <source>
        <dbReference type="Proteomes" id="UP001279410"/>
    </source>
</evidence>
<evidence type="ECO:0000313" key="2">
    <source>
        <dbReference type="EMBL" id="GLD74566.1"/>
    </source>
</evidence>
<dbReference type="AlphaFoldDB" id="A0AAD3RN62"/>
<accession>A0AAD3RN62</accession>
<feature type="region of interest" description="Disordered" evidence="1">
    <location>
        <begin position="35"/>
        <end position="55"/>
    </location>
</feature>
<gene>
    <name evidence="2" type="ORF">AKAME5_002589700</name>
</gene>
<protein>
    <submittedName>
        <fullName evidence="2">Protein CBFA2T3-like protein</fullName>
    </submittedName>
</protein>
<dbReference type="Proteomes" id="UP001279410">
    <property type="component" value="Unassembled WGS sequence"/>
</dbReference>
<evidence type="ECO:0000256" key="1">
    <source>
        <dbReference type="SAM" id="MobiDB-lite"/>
    </source>
</evidence>
<reference evidence="2" key="1">
    <citation type="submission" date="2022-08" db="EMBL/GenBank/DDBJ databases">
        <title>Genome sequencing of akame (Lates japonicus).</title>
        <authorList>
            <person name="Hashiguchi Y."/>
            <person name="Takahashi H."/>
        </authorList>
    </citation>
    <scope>NUCLEOTIDE SEQUENCE</scope>
    <source>
        <strain evidence="2">Kochi</strain>
    </source>
</reference>
<name>A0AAD3RN62_LATJO</name>
<proteinExistence type="predicted"/>